<dbReference type="PANTHER" id="PTHR39175:SF1">
    <property type="entry name" value="FAMILY PROTEIN, PUTATIVE (AFU_ORTHOLOGUE AFUA_3G15060)-RELATED"/>
    <property type="match status" value="1"/>
</dbReference>
<dbReference type="PANTHER" id="PTHR39175">
    <property type="entry name" value="FAMILY PROTEIN, PUTATIVE (AFU_ORTHOLOGUE AFUA_3G15060)-RELATED"/>
    <property type="match status" value="1"/>
</dbReference>
<accession>A0A1G4TZJ7</accession>
<dbReference type="PROSITE" id="PS51819">
    <property type="entry name" value="VOC"/>
    <property type="match status" value="1"/>
</dbReference>
<dbReference type="GO" id="GO:0051213">
    <property type="term" value="F:dioxygenase activity"/>
    <property type="evidence" value="ECO:0007669"/>
    <property type="project" value="UniProtKB-KW"/>
</dbReference>
<evidence type="ECO:0000259" key="1">
    <source>
        <dbReference type="PROSITE" id="PS51819"/>
    </source>
</evidence>
<keyword evidence="2" id="KW-0560">Oxidoreductase</keyword>
<dbReference type="Gene3D" id="3.10.180.10">
    <property type="entry name" value="2,3-Dihydroxybiphenyl 1,2-Dioxygenase, domain 1"/>
    <property type="match status" value="1"/>
</dbReference>
<evidence type="ECO:0000313" key="2">
    <source>
        <dbReference type="EMBL" id="SCW86843.1"/>
    </source>
</evidence>
<dbReference type="InterPro" id="IPR004360">
    <property type="entry name" value="Glyas_Fos-R_dOase_dom"/>
</dbReference>
<dbReference type="InterPro" id="IPR037523">
    <property type="entry name" value="VOC_core"/>
</dbReference>
<name>A0A1G4TZJ7_9HYPH</name>
<dbReference type="EMBL" id="FMTM01000015">
    <property type="protein sequence ID" value="SCW86843.1"/>
    <property type="molecule type" value="Genomic_DNA"/>
</dbReference>
<dbReference type="AlphaFoldDB" id="A0A1G4TZJ7"/>
<dbReference type="SUPFAM" id="SSF54593">
    <property type="entry name" value="Glyoxalase/Bleomycin resistance protein/Dihydroxybiphenyl dioxygenase"/>
    <property type="match status" value="1"/>
</dbReference>
<sequence>MHIIGIDHIQIAMPSGEEEAARAFYHGLLGLREVPKPTHLVPRGGCWFEGEGVKIHLGVEAEFVPARKAHPGLLVRDLSWLIERLEDAGFRTTVDQPLDGYDRRYVSDPFGNRLELMERS</sequence>
<feature type="domain" description="VOC" evidence="1">
    <location>
        <begin position="5"/>
        <end position="119"/>
    </location>
</feature>
<dbReference type="Proteomes" id="UP000199542">
    <property type="component" value="Unassembled WGS sequence"/>
</dbReference>
<organism evidence="2 3">
    <name type="scientific">Rhizobium mongolense subsp. loessense</name>
    <dbReference type="NCBI Taxonomy" id="158890"/>
    <lineage>
        <taxon>Bacteria</taxon>
        <taxon>Pseudomonadati</taxon>
        <taxon>Pseudomonadota</taxon>
        <taxon>Alphaproteobacteria</taxon>
        <taxon>Hyphomicrobiales</taxon>
        <taxon>Rhizobiaceae</taxon>
        <taxon>Rhizobium/Agrobacterium group</taxon>
        <taxon>Rhizobium</taxon>
    </lineage>
</organism>
<protein>
    <submittedName>
        <fullName evidence="2">Catechol 2,3-dioxygenase</fullName>
    </submittedName>
</protein>
<keyword evidence="2" id="KW-0223">Dioxygenase</keyword>
<evidence type="ECO:0000313" key="3">
    <source>
        <dbReference type="Proteomes" id="UP000199542"/>
    </source>
</evidence>
<reference evidence="2 3" key="1">
    <citation type="submission" date="2016-10" db="EMBL/GenBank/DDBJ databases">
        <authorList>
            <person name="de Groot N.N."/>
        </authorList>
    </citation>
    <scope>NUCLEOTIDE SEQUENCE [LARGE SCALE GENOMIC DNA]</scope>
    <source>
        <strain evidence="2 3">CGMCC 1.3401</strain>
    </source>
</reference>
<proteinExistence type="predicted"/>
<dbReference type="Pfam" id="PF00903">
    <property type="entry name" value="Glyoxalase"/>
    <property type="match status" value="1"/>
</dbReference>
<dbReference type="RefSeq" id="WP_092588312.1">
    <property type="nucleotide sequence ID" value="NZ_FMTM01000015.1"/>
</dbReference>
<gene>
    <name evidence="2" type="ORF">SAMN02927900_05879</name>
</gene>
<dbReference type="InterPro" id="IPR029068">
    <property type="entry name" value="Glyas_Bleomycin-R_OHBP_Dase"/>
</dbReference>